<dbReference type="PANTHER" id="PTHR24189">
    <property type="entry name" value="MYOTROPHIN"/>
    <property type="match status" value="1"/>
</dbReference>
<evidence type="ECO:0000256" key="3">
    <source>
        <dbReference type="PROSITE-ProRule" id="PRU00023"/>
    </source>
</evidence>
<feature type="repeat" description="ANK" evidence="3">
    <location>
        <begin position="146"/>
        <end position="168"/>
    </location>
</feature>
<feature type="region of interest" description="Disordered" evidence="4">
    <location>
        <begin position="1"/>
        <end position="45"/>
    </location>
</feature>
<dbReference type="InterPro" id="IPR036770">
    <property type="entry name" value="Ankyrin_rpt-contain_sf"/>
</dbReference>
<feature type="repeat" description="ANK" evidence="3">
    <location>
        <begin position="80"/>
        <end position="112"/>
    </location>
</feature>
<dbReference type="OrthoDB" id="19174at2759"/>
<gene>
    <name evidence="5" type="primary">106669584</name>
</gene>
<organism evidence="5 6">
    <name type="scientific">Cimex lectularius</name>
    <name type="common">Bed bug</name>
    <name type="synonym">Acanthia lectularia</name>
    <dbReference type="NCBI Taxonomy" id="79782"/>
    <lineage>
        <taxon>Eukaryota</taxon>
        <taxon>Metazoa</taxon>
        <taxon>Ecdysozoa</taxon>
        <taxon>Arthropoda</taxon>
        <taxon>Hexapoda</taxon>
        <taxon>Insecta</taxon>
        <taxon>Pterygota</taxon>
        <taxon>Neoptera</taxon>
        <taxon>Paraneoptera</taxon>
        <taxon>Hemiptera</taxon>
        <taxon>Heteroptera</taxon>
        <taxon>Panheteroptera</taxon>
        <taxon>Cimicomorpha</taxon>
        <taxon>Cimicidae</taxon>
        <taxon>Cimex</taxon>
    </lineage>
</organism>
<keyword evidence="6" id="KW-1185">Reference proteome</keyword>
<feature type="repeat" description="ANK" evidence="3">
    <location>
        <begin position="113"/>
        <end position="145"/>
    </location>
</feature>
<dbReference type="KEGG" id="clec:106669584"/>
<evidence type="ECO:0000256" key="4">
    <source>
        <dbReference type="SAM" id="MobiDB-lite"/>
    </source>
</evidence>
<name>A0A8I6S2K3_CIMLE</name>
<evidence type="ECO:0000256" key="2">
    <source>
        <dbReference type="ARBA" id="ARBA00023043"/>
    </source>
</evidence>
<dbReference type="Pfam" id="PF00023">
    <property type="entry name" value="Ank"/>
    <property type="match status" value="1"/>
</dbReference>
<evidence type="ECO:0000313" key="5">
    <source>
        <dbReference type="EnsemblMetazoa" id="XP_014254643.1"/>
    </source>
</evidence>
<dbReference type="Proteomes" id="UP000494040">
    <property type="component" value="Unassembled WGS sequence"/>
</dbReference>
<dbReference type="AlphaFoldDB" id="A0A8I6S2K3"/>
<dbReference type="EnsemblMetazoa" id="XM_014399157.2">
    <property type="protein sequence ID" value="XP_014254643.1"/>
    <property type="gene ID" value="LOC106669584"/>
</dbReference>
<dbReference type="InterPro" id="IPR050745">
    <property type="entry name" value="Multifunctional_regulatory"/>
</dbReference>
<dbReference type="PANTHER" id="PTHR24189:SF73">
    <property type="entry name" value="ANKYRIN REPEAT AND SOCS BOX-CONTAINING 15B"/>
    <property type="match status" value="1"/>
</dbReference>
<keyword evidence="1" id="KW-0677">Repeat</keyword>
<reference evidence="5" key="1">
    <citation type="submission" date="2022-01" db="UniProtKB">
        <authorList>
            <consortium name="EnsemblMetazoa"/>
        </authorList>
    </citation>
    <scope>IDENTIFICATION</scope>
</reference>
<dbReference type="PROSITE" id="PS50297">
    <property type="entry name" value="ANK_REP_REGION"/>
    <property type="match status" value="3"/>
</dbReference>
<accession>A0A8I6S2K3</accession>
<evidence type="ECO:0000256" key="1">
    <source>
        <dbReference type="ARBA" id="ARBA00022737"/>
    </source>
</evidence>
<dbReference type="SUPFAM" id="SSF48403">
    <property type="entry name" value="Ankyrin repeat"/>
    <property type="match status" value="1"/>
</dbReference>
<evidence type="ECO:0008006" key="7">
    <source>
        <dbReference type="Google" id="ProtNLM"/>
    </source>
</evidence>
<dbReference type="PRINTS" id="PR01415">
    <property type="entry name" value="ANKYRIN"/>
</dbReference>
<dbReference type="PROSITE" id="PS50088">
    <property type="entry name" value="ANK_REPEAT"/>
    <property type="match status" value="3"/>
</dbReference>
<dbReference type="InterPro" id="IPR002110">
    <property type="entry name" value="Ankyrin_rpt"/>
</dbReference>
<dbReference type="SMART" id="SM00248">
    <property type="entry name" value="ANK"/>
    <property type="match status" value="4"/>
</dbReference>
<proteinExistence type="predicted"/>
<keyword evidence="2 3" id="KW-0040">ANK repeat</keyword>
<dbReference type="OMA" id="NRYVKPD"/>
<evidence type="ECO:0000313" key="6">
    <source>
        <dbReference type="Proteomes" id="UP000494040"/>
    </source>
</evidence>
<dbReference type="Gene3D" id="1.25.40.20">
    <property type="entry name" value="Ankyrin repeat-containing domain"/>
    <property type="match status" value="1"/>
</dbReference>
<protein>
    <recommendedName>
        <fullName evidence="7">Ankyrin repeat domain-containing protein 49</fullName>
    </recommendedName>
</protein>
<dbReference type="Pfam" id="PF12796">
    <property type="entry name" value="Ank_2"/>
    <property type="match status" value="1"/>
</dbReference>
<sequence length="210" mass="23466">MSDSEEELDRLAEMRPPIQDNDARFQVSGWDDDDAGIEDERNPDVPLEKQTLEAAQDGKMETLVKLLSQDASLVHTKDKDGYTPLHRACYSNHVEIVRFLLNSGARHDAETIDQWQPLHSACRWNNLDCAEVLISYGADINATSNGGVTPLHLAASHKDGKELIQMLLIQPDLIQNVKDTSGDTPLDIALRSGYNNSLFEAFEDCFRSDL</sequence>